<sequence length="362" mass="37369">MIGTLPRTTFRFAPLTTRVLFGAGTRSALPEEVRAAGITRALVLTTPHQAEMGASVAQGLGDLAAGQFTGAAMHTPVDVTETAISALRAARADGIVSVGGGSTIGLGKALAARTDLPQVVLPTTYAGSEMTPILGETENGLKTTRSGPEIQPETVIYDVELTRSLPVGMSVTSGINAIAHAVEALYATNGNPVMDALALEGIGALVSALPKFARTPDRMAAREEALYGAWLCGTCLGTVGMALHHKLCHTLGGSFGLPHAETHTVVLPHALAYNAPAVPEVIAALRPILGADPAAGLHALARDLGAPTSLRALGLPEEAIARATDLALQARYPNPRALKEDAIRATLTRAWAGESPISEAWT</sequence>
<dbReference type="Pfam" id="PF00465">
    <property type="entry name" value="Fe-ADH"/>
    <property type="match status" value="1"/>
</dbReference>
<feature type="domain" description="Alcohol dehydrogenase iron-type/glycerol dehydrogenase GldA" evidence="4">
    <location>
        <begin position="17"/>
        <end position="158"/>
    </location>
</feature>
<evidence type="ECO:0000313" key="7">
    <source>
        <dbReference type="Proteomes" id="UP001597135"/>
    </source>
</evidence>
<evidence type="ECO:0000313" key="6">
    <source>
        <dbReference type="EMBL" id="MFD1344069.1"/>
    </source>
</evidence>
<dbReference type="EC" id="1.3.1.32" evidence="6"/>
<protein>
    <submittedName>
        <fullName evidence="6">Maleylacetate reductase</fullName>
        <ecNumber evidence="6">1.3.1.32</ecNumber>
    </submittedName>
</protein>
<dbReference type="InterPro" id="IPR039697">
    <property type="entry name" value="Alcohol_dehydrogenase_Fe"/>
</dbReference>
<reference evidence="7" key="1">
    <citation type="journal article" date="2019" name="Int. J. Syst. Evol. Microbiol.">
        <title>The Global Catalogue of Microorganisms (GCM) 10K type strain sequencing project: providing services to taxonomists for standard genome sequencing and annotation.</title>
        <authorList>
            <consortium name="The Broad Institute Genomics Platform"/>
            <consortium name="The Broad Institute Genome Sequencing Center for Infectious Disease"/>
            <person name="Wu L."/>
            <person name="Ma J."/>
        </authorList>
    </citation>
    <scope>NUCLEOTIDE SEQUENCE [LARGE SCALE GENOMIC DNA]</scope>
    <source>
        <strain evidence="7">CCUG 62953</strain>
    </source>
</reference>
<evidence type="ECO:0000259" key="5">
    <source>
        <dbReference type="Pfam" id="PF25137"/>
    </source>
</evidence>
<accession>A0ABW3ZLY3</accession>
<organism evidence="6 7">
    <name type="scientific">Litorisediminicola beolgyonensis</name>
    <dbReference type="NCBI Taxonomy" id="1173614"/>
    <lineage>
        <taxon>Bacteria</taxon>
        <taxon>Pseudomonadati</taxon>
        <taxon>Pseudomonadota</taxon>
        <taxon>Alphaproteobacteria</taxon>
        <taxon>Rhodobacterales</taxon>
        <taxon>Paracoccaceae</taxon>
        <taxon>Litorisediminicola</taxon>
    </lineage>
</organism>
<evidence type="ECO:0000256" key="2">
    <source>
        <dbReference type="ARBA" id="ARBA00023002"/>
    </source>
</evidence>
<dbReference type="PANTHER" id="PTHR11496">
    <property type="entry name" value="ALCOHOL DEHYDROGENASE"/>
    <property type="match status" value="1"/>
</dbReference>
<dbReference type="InterPro" id="IPR034786">
    <property type="entry name" value="MAR"/>
</dbReference>
<keyword evidence="7" id="KW-1185">Reference proteome</keyword>
<dbReference type="InterPro" id="IPR001670">
    <property type="entry name" value="ADH_Fe/GldA"/>
</dbReference>
<feature type="domain" description="Fe-containing alcohol dehydrogenase-like C-terminal" evidence="5">
    <location>
        <begin position="171"/>
        <end position="351"/>
    </location>
</feature>
<dbReference type="Gene3D" id="1.20.1090.10">
    <property type="entry name" value="Dehydroquinate synthase-like - alpha domain"/>
    <property type="match status" value="1"/>
</dbReference>
<dbReference type="Gene3D" id="3.40.50.1970">
    <property type="match status" value="1"/>
</dbReference>
<dbReference type="Pfam" id="PF25137">
    <property type="entry name" value="ADH_Fe_C"/>
    <property type="match status" value="1"/>
</dbReference>
<dbReference type="GO" id="GO:0018506">
    <property type="term" value="F:maleylacetate reductase activity"/>
    <property type="evidence" value="ECO:0007669"/>
    <property type="project" value="UniProtKB-EC"/>
</dbReference>
<keyword evidence="2 6" id="KW-0560">Oxidoreductase</keyword>
<dbReference type="PANTHER" id="PTHR11496:SF102">
    <property type="entry name" value="ALCOHOL DEHYDROGENASE 4"/>
    <property type="match status" value="1"/>
</dbReference>
<keyword evidence="3" id="KW-0520">NAD</keyword>
<name>A0ABW3ZLY3_9RHOB</name>
<dbReference type="EMBL" id="JBHTMU010000037">
    <property type="protein sequence ID" value="MFD1344069.1"/>
    <property type="molecule type" value="Genomic_DNA"/>
</dbReference>
<evidence type="ECO:0000256" key="3">
    <source>
        <dbReference type="ARBA" id="ARBA00023027"/>
    </source>
</evidence>
<evidence type="ECO:0000259" key="4">
    <source>
        <dbReference type="Pfam" id="PF00465"/>
    </source>
</evidence>
<comment type="similarity">
    <text evidence="1">Belongs to the iron-containing alcohol dehydrogenase family.</text>
</comment>
<dbReference type="InterPro" id="IPR056798">
    <property type="entry name" value="ADH_Fe_C"/>
</dbReference>
<dbReference type="RefSeq" id="WP_386805564.1">
    <property type="nucleotide sequence ID" value="NZ_JBHTMU010000037.1"/>
</dbReference>
<dbReference type="SUPFAM" id="SSF56796">
    <property type="entry name" value="Dehydroquinate synthase-like"/>
    <property type="match status" value="1"/>
</dbReference>
<dbReference type="Proteomes" id="UP001597135">
    <property type="component" value="Unassembled WGS sequence"/>
</dbReference>
<gene>
    <name evidence="6" type="ORF">ACFQ4E_16685</name>
</gene>
<dbReference type="CDD" id="cd08177">
    <property type="entry name" value="MAR"/>
    <property type="match status" value="1"/>
</dbReference>
<proteinExistence type="inferred from homology"/>
<comment type="caution">
    <text evidence="6">The sequence shown here is derived from an EMBL/GenBank/DDBJ whole genome shotgun (WGS) entry which is preliminary data.</text>
</comment>
<evidence type="ECO:0000256" key="1">
    <source>
        <dbReference type="ARBA" id="ARBA00007358"/>
    </source>
</evidence>